<keyword evidence="17" id="KW-1185">Reference proteome</keyword>
<dbReference type="Gene3D" id="3.10.110.10">
    <property type="entry name" value="Ubiquitin Conjugating Enzyme"/>
    <property type="match status" value="2"/>
</dbReference>
<dbReference type="Pfam" id="PF00179">
    <property type="entry name" value="UQ_con"/>
    <property type="match status" value="2"/>
</dbReference>
<dbReference type="CDD" id="cd23809">
    <property type="entry name" value="UBCc_UBE2Z"/>
    <property type="match status" value="1"/>
</dbReference>
<gene>
    <name evidence="16" type="ORF">BJ508DRAFT_416807</name>
</gene>
<evidence type="ECO:0000256" key="13">
    <source>
        <dbReference type="ARBA" id="ARBA00042316"/>
    </source>
</evidence>
<comment type="subcellular location">
    <subcellularLocation>
        <location evidence="2">Cytoplasm</location>
    </subcellularLocation>
    <subcellularLocation>
        <location evidence="1">Nucleus</location>
    </subcellularLocation>
</comment>
<evidence type="ECO:0000259" key="15">
    <source>
        <dbReference type="PROSITE" id="PS50127"/>
    </source>
</evidence>
<dbReference type="PROSITE" id="PS50127">
    <property type="entry name" value="UBC_2"/>
    <property type="match status" value="2"/>
</dbReference>
<evidence type="ECO:0000256" key="5">
    <source>
        <dbReference type="ARBA" id="ARBA00022679"/>
    </source>
</evidence>
<feature type="domain" description="UBC core" evidence="15">
    <location>
        <begin position="4"/>
        <end position="164"/>
    </location>
</feature>
<dbReference type="InterPro" id="IPR000608">
    <property type="entry name" value="UBC"/>
</dbReference>
<evidence type="ECO:0000256" key="6">
    <source>
        <dbReference type="ARBA" id="ARBA00022703"/>
    </source>
</evidence>
<dbReference type="PANTHER" id="PTHR46116">
    <property type="entry name" value="(E3-INDEPENDENT) E2 UBIQUITIN-CONJUGATING ENZYME"/>
    <property type="match status" value="1"/>
</dbReference>
<evidence type="ECO:0000256" key="10">
    <source>
        <dbReference type="ARBA" id="ARBA00023242"/>
    </source>
</evidence>
<dbReference type="GO" id="GO:0006915">
    <property type="term" value="P:apoptotic process"/>
    <property type="evidence" value="ECO:0007669"/>
    <property type="project" value="UniProtKB-KW"/>
</dbReference>
<dbReference type="STRING" id="1160509.A0A3N4HVK0"/>
<dbReference type="EC" id="2.3.2.23" evidence="3"/>
<dbReference type="GO" id="GO:0043066">
    <property type="term" value="P:negative regulation of apoptotic process"/>
    <property type="evidence" value="ECO:0007669"/>
    <property type="project" value="TreeGrafter"/>
</dbReference>
<organism evidence="16 17">
    <name type="scientific">Ascobolus immersus RN42</name>
    <dbReference type="NCBI Taxonomy" id="1160509"/>
    <lineage>
        <taxon>Eukaryota</taxon>
        <taxon>Fungi</taxon>
        <taxon>Dikarya</taxon>
        <taxon>Ascomycota</taxon>
        <taxon>Pezizomycotina</taxon>
        <taxon>Pezizomycetes</taxon>
        <taxon>Pezizales</taxon>
        <taxon>Ascobolaceae</taxon>
        <taxon>Ascobolus</taxon>
    </lineage>
</organism>
<keyword evidence="9" id="KW-0067">ATP-binding</keyword>
<evidence type="ECO:0000256" key="8">
    <source>
        <dbReference type="ARBA" id="ARBA00022786"/>
    </source>
</evidence>
<evidence type="ECO:0000256" key="4">
    <source>
        <dbReference type="ARBA" id="ARBA00022490"/>
    </source>
</evidence>
<keyword evidence="7" id="KW-0547">Nucleotide-binding</keyword>
<keyword evidence="8" id="KW-0833">Ubl conjugation pathway</keyword>
<dbReference type="Proteomes" id="UP000275078">
    <property type="component" value="Unassembled WGS sequence"/>
</dbReference>
<dbReference type="InterPro" id="IPR016135">
    <property type="entry name" value="UBQ-conjugating_enzyme/RWD"/>
</dbReference>
<accession>A0A3N4HVK0</accession>
<keyword evidence="6" id="KW-0053">Apoptosis</keyword>
<dbReference type="GO" id="GO:0005524">
    <property type="term" value="F:ATP binding"/>
    <property type="evidence" value="ECO:0007669"/>
    <property type="project" value="UniProtKB-KW"/>
</dbReference>
<evidence type="ECO:0000256" key="12">
    <source>
        <dbReference type="ARBA" id="ARBA00041798"/>
    </source>
</evidence>
<feature type="domain" description="UBC core" evidence="15">
    <location>
        <begin position="292"/>
        <end position="443"/>
    </location>
</feature>
<proteinExistence type="predicted"/>
<keyword evidence="4" id="KW-0963">Cytoplasm</keyword>
<dbReference type="GO" id="GO:0061631">
    <property type="term" value="F:ubiquitin conjugating enzyme activity"/>
    <property type="evidence" value="ECO:0007669"/>
    <property type="project" value="UniProtKB-EC"/>
</dbReference>
<reference evidence="16 17" key="1">
    <citation type="journal article" date="2018" name="Nat. Ecol. Evol.">
        <title>Pezizomycetes genomes reveal the molecular basis of ectomycorrhizal truffle lifestyle.</title>
        <authorList>
            <person name="Murat C."/>
            <person name="Payen T."/>
            <person name="Noel B."/>
            <person name="Kuo A."/>
            <person name="Morin E."/>
            <person name="Chen J."/>
            <person name="Kohler A."/>
            <person name="Krizsan K."/>
            <person name="Balestrini R."/>
            <person name="Da Silva C."/>
            <person name="Montanini B."/>
            <person name="Hainaut M."/>
            <person name="Levati E."/>
            <person name="Barry K.W."/>
            <person name="Belfiori B."/>
            <person name="Cichocki N."/>
            <person name="Clum A."/>
            <person name="Dockter R.B."/>
            <person name="Fauchery L."/>
            <person name="Guy J."/>
            <person name="Iotti M."/>
            <person name="Le Tacon F."/>
            <person name="Lindquist E.A."/>
            <person name="Lipzen A."/>
            <person name="Malagnac F."/>
            <person name="Mello A."/>
            <person name="Molinier V."/>
            <person name="Miyauchi S."/>
            <person name="Poulain J."/>
            <person name="Riccioni C."/>
            <person name="Rubini A."/>
            <person name="Sitrit Y."/>
            <person name="Splivallo R."/>
            <person name="Traeger S."/>
            <person name="Wang M."/>
            <person name="Zifcakova L."/>
            <person name="Wipf D."/>
            <person name="Zambonelli A."/>
            <person name="Paolocci F."/>
            <person name="Nowrousian M."/>
            <person name="Ottonello S."/>
            <person name="Baldrian P."/>
            <person name="Spatafora J.W."/>
            <person name="Henrissat B."/>
            <person name="Nagy L.G."/>
            <person name="Aury J.M."/>
            <person name="Wincker P."/>
            <person name="Grigoriev I.V."/>
            <person name="Bonfante P."/>
            <person name="Martin F.M."/>
        </authorList>
    </citation>
    <scope>NUCLEOTIDE SEQUENCE [LARGE SCALE GENOMIC DNA]</scope>
    <source>
        <strain evidence="16 17">RN42</strain>
    </source>
</reference>
<dbReference type="EMBL" id="ML119719">
    <property type="protein sequence ID" value="RPA77872.1"/>
    <property type="molecule type" value="Genomic_DNA"/>
</dbReference>
<keyword evidence="10" id="KW-0539">Nucleus</keyword>
<evidence type="ECO:0000256" key="14">
    <source>
        <dbReference type="ARBA" id="ARBA00042401"/>
    </source>
</evidence>
<evidence type="ECO:0000256" key="7">
    <source>
        <dbReference type="ARBA" id="ARBA00022741"/>
    </source>
</evidence>
<evidence type="ECO:0000256" key="2">
    <source>
        <dbReference type="ARBA" id="ARBA00004496"/>
    </source>
</evidence>
<dbReference type="OrthoDB" id="1926878at2759"/>
<evidence type="ECO:0000256" key="1">
    <source>
        <dbReference type="ARBA" id="ARBA00004123"/>
    </source>
</evidence>
<dbReference type="GO" id="GO:0005737">
    <property type="term" value="C:cytoplasm"/>
    <property type="evidence" value="ECO:0007669"/>
    <property type="project" value="UniProtKB-SubCell"/>
</dbReference>
<dbReference type="SMART" id="SM00212">
    <property type="entry name" value="UBCc"/>
    <property type="match status" value="1"/>
</dbReference>
<dbReference type="GO" id="GO:0005634">
    <property type="term" value="C:nucleus"/>
    <property type="evidence" value="ECO:0007669"/>
    <property type="project" value="UniProtKB-SubCell"/>
</dbReference>
<dbReference type="CDD" id="cd00195">
    <property type="entry name" value="UBCc_UEV"/>
    <property type="match status" value="1"/>
</dbReference>
<keyword evidence="5" id="KW-0808">Transferase</keyword>
<dbReference type="PANTHER" id="PTHR46116:SF26">
    <property type="entry name" value="UBIQUITIN-CONJUGATING ENZYME E2 Z"/>
    <property type="match status" value="1"/>
</dbReference>
<sequence length="444" mass="51634">MANQSMLRLTKEIGELQKANDLSLAVGCQDADVRHVKALIVGPPDTPYENGYFEFDMKFGREYPAKAPAVTAITTNGGRTRFNPNIYATGKVCLSILGTWRGERGEEWSSAQGLESILISIQSLMSSNPFENEPGFEKCKTDKDKDLMQHYVRKIRHETLRISVIQRMEDYLDIFPDGTPKLVKAKIDEDEEEDEDEDVKVEPPFEPFKDMIKRKFMWYYDSYLESIEEESKNVTRNQMFKSMPFEHGSNSMEGKFNYPELEARLRRIRTLLDKEAERWVEEGVVATKNDESVAVNLRRQFDQCVSHFQKEGVALDIELEDDNPFHWRVSYFGKPMSNLDGGLFNIQIIFSTQFPDEQPRVKLLTPLFHYKITKDGIPCYFPRRAEDVRSHIEAIIAVLQEEQPPYDPRMQVNKEAAKLFWGSEEDKKAYKKRFRRDVQRSMEG</sequence>
<dbReference type="AlphaFoldDB" id="A0A3N4HVK0"/>
<dbReference type="SUPFAM" id="SSF54495">
    <property type="entry name" value="UBC-like"/>
    <property type="match status" value="2"/>
</dbReference>
<evidence type="ECO:0000313" key="17">
    <source>
        <dbReference type="Proteomes" id="UP000275078"/>
    </source>
</evidence>
<evidence type="ECO:0000256" key="3">
    <source>
        <dbReference type="ARBA" id="ARBA00012486"/>
    </source>
</evidence>
<protein>
    <recommendedName>
        <fullName evidence="11">Ubiquitin-conjugating enzyme E2 Z</fullName>
        <ecNumber evidence="3">2.3.2.23</ecNumber>
    </recommendedName>
    <alternativeName>
        <fullName evidence="12">E2 ubiquitin-conjugating enzyme Z</fullName>
    </alternativeName>
    <alternativeName>
        <fullName evidence="14">Ubiquitin carrier protein Z</fullName>
    </alternativeName>
    <alternativeName>
        <fullName evidence="13">Ubiquitin-protein ligase Z</fullName>
    </alternativeName>
</protein>
<evidence type="ECO:0000256" key="9">
    <source>
        <dbReference type="ARBA" id="ARBA00022840"/>
    </source>
</evidence>
<evidence type="ECO:0000256" key="11">
    <source>
        <dbReference type="ARBA" id="ARBA00039894"/>
    </source>
</evidence>
<evidence type="ECO:0000313" key="16">
    <source>
        <dbReference type="EMBL" id="RPA77872.1"/>
    </source>
</evidence>
<name>A0A3N4HVK0_ASCIM</name>
<dbReference type="GO" id="GO:0004869">
    <property type="term" value="F:cysteine-type endopeptidase inhibitor activity"/>
    <property type="evidence" value="ECO:0007669"/>
    <property type="project" value="TreeGrafter"/>
</dbReference>